<gene>
    <name evidence="1" type="ORF">NQ176_g9193</name>
</gene>
<dbReference type="EMBL" id="JANJQO010002007">
    <property type="protein sequence ID" value="KAJ2968408.1"/>
    <property type="molecule type" value="Genomic_DNA"/>
</dbReference>
<evidence type="ECO:0000313" key="1">
    <source>
        <dbReference type="EMBL" id="KAJ2968408.1"/>
    </source>
</evidence>
<dbReference type="Proteomes" id="UP001143910">
    <property type="component" value="Unassembled WGS sequence"/>
</dbReference>
<protein>
    <submittedName>
        <fullName evidence="1">Uncharacterized protein</fullName>
    </submittedName>
</protein>
<name>A0ACC1MPF2_9HYPO</name>
<keyword evidence="2" id="KW-1185">Reference proteome</keyword>
<comment type="caution">
    <text evidence="1">The sequence shown here is derived from an EMBL/GenBank/DDBJ whole genome shotgun (WGS) entry which is preliminary data.</text>
</comment>
<proteinExistence type="predicted"/>
<organism evidence="1 2">
    <name type="scientific">Zarea fungicola</name>
    <dbReference type="NCBI Taxonomy" id="93591"/>
    <lineage>
        <taxon>Eukaryota</taxon>
        <taxon>Fungi</taxon>
        <taxon>Dikarya</taxon>
        <taxon>Ascomycota</taxon>
        <taxon>Pezizomycotina</taxon>
        <taxon>Sordariomycetes</taxon>
        <taxon>Hypocreomycetidae</taxon>
        <taxon>Hypocreales</taxon>
        <taxon>Cordycipitaceae</taxon>
        <taxon>Zarea</taxon>
    </lineage>
</organism>
<evidence type="ECO:0000313" key="2">
    <source>
        <dbReference type="Proteomes" id="UP001143910"/>
    </source>
</evidence>
<accession>A0ACC1MPF2</accession>
<reference evidence="1" key="1">
    <citation type="submission" date="2022-08" db="EMBL/GenBank/DDBJ databases">
        <title>Genome Sequence of Lecanicillium fungicola.</title>
        <authorList>
            <person name="Buettner E."/>
        </authorList>
    </citation>
    <scope>NUCLEOTIDE SEQUENCE</scope>
    <source>
        <strain evidence="1">Babe33</strain>
    </source>
</reference>
<sequence length="146" mass="16408">MNRTLHFYSNGRKVIEIFDTDKKTLLYRVDMQRSKPNITVSRVLHKDTSTTGDLVPIGTVTHHSFSSKMDVEISGCPPFTMQSGFMSSRYRINLPQLSGEWSSKRAMSNDLVFQTSAGTQGQATYHRGHGIPGGTGRARRHQPRSH</sequence>